<keyword evidence="2" id="KW-1185">Reference proteome</keyword>
<gene>
    <name evidence="1" type="ordered locus">PMT_2076</name>
</gene>
<dbReference type="KEGG" id="pmt:PMT_2076"/>
<dbReference type="EMBL" id="BX548175">
    <property type="protein sequence ID" value="CAE22250.1"/>
    <property type="molecule type" value="Genomic_DNA"/>
</dbReference>
<organism evidence="1 2">
    <name type="scientific">Prochlorococcus marinus (strain MIT 9313)</name>
    <dbReference type="NCBI Taxonomy" id="74547"/>
    <lineage>
        <taxon>Bacteria</taxon>
        <taxon>Bacillati</taxon>
        <taxon>Cyanobacteriota</taxon>
        <taxon>Cyanophyceae</taxon>
        <taxon>Synechococcales</taxon>
        <taxon>Prochlorococcaceae</taxon>
        <taxon>Prochlorococcus</taxon>
    </lineage>
</organism>
<proteinExistence type="predicted"/>
<evidence type="ECO:0000313" key="1">
    <source>
        <dbReference type="EMBL" id="CAE22250.1"/>
    </source>
</evidence>
<dbReference type="AlphaFoldDB" id="Q7TUK7"/>
<name>Q7TUK7_PROMM</name>
<protein>
    <submittedName>
        <fullName evidence="1">Possible Paralytic/GBP/PSP peptide</fullName>
    </submittedName>
</protein>
<dbReference type="HOGENOM" id="CLU_1650630_0_0_3"/>
<reference evidence="1 2" key="1">
    <citation type="journal article" date="2003" name="Nature">
        <title>Genome divergence in two Prochlorococcus ecotypes reflects oceanic niche differentiation.</title>
        <authorList>
            <person name="Rocap G."/>
            <person name="Larimer F.W."/>
            <person name="Lamerdin J.E."/>
            <person name="Malfatti S."/>
            <person name="Chain P."/>
            <person name="Ahlgren N.A."/>
            <person name="Arellano A."/>
            <person name="Coleman M."/>
            <person name="Hauser L."/>
            <person name="Hess W.R."/>
            <person name="Johnson Z.I."/>
            <person name="Land M.L."/>
            <person name="Lindell D."/>
            <person name="Post A.F."/>
            <person name="Regala W."/>
            <person name="Shah M."/>
            <person name="Shaw S.L."/>
            <person name="Steglich C."/>
            <person name="Sullivan M.B."/>
            <person name="Ting C.S."/>
            <person name="Tolonen A."/>
            <person name="Webb E.A."/>
            <person name="Zinser E.R."/>
            <person name="Chisholm S.W."/>
        </authorList>
    </citation>
    <scope>NUCLEOTIDE SEQUENCE [LARGE SCALE GENOMIC DNA]</scope>
    <source>
        <strain evidence="2">MIT 9313</strain>
    </source>
</reference>
<evidence type="ECO:0000313" key="2">
    <source>
        <dbReference type="Proteomes" id="UP000001423"/>
    </source>
</evidence>
<sequence>MPLHLNTFQVLPRAMFGVVVSVCCAGLTLPVRAEAGCAAFEAIGWNENLASGAKSGLITGGSWRCSNTYAAGAGFVSDDYAVTVHTCFDEIFCSDRGFEVGAIYVQVNKDGMKGNFRARGQVLKTDRKSMKVKQVDSDVAYSWTDGEYNEFNTASLLIDR</sequence>
<dbReference type="Proteomes" id="UP000001423">
    <property type="component" value="Chromosome"/>
</dbReference>
<accession>Q7TUK7</accession>